<proteinExistence type="predicted"/>
<evidence type="ECO:0000259" key="3">
    <source>
        <dbReference type="Pfam" id="PF00931"/>
    </source>
</evidence>
<dbReference type="PRINTS" id="PR00364">
    <property type="entry name" value="DISEASERSIST"/>
</dbReference>
<keyword evidence="2" id="KW-1133">Transmembrane helix</keyword>
<dbReference type="PANTHER" id="PTHR47691">
    <property type="entry name" value="REGULATOR-RELATED"/>
    <property type="match status" value="1"/>
</dbReference>
<dbReference type="EMBL" id="AP035768">
    <property type="protein sequence ID" value="BFO21866.1"/>
    <property type="molecule type" value="Genomic_DNA"/>
</dbReference>
<feature type="region of interest" description="Disordered" evidence="1">
    <location>
        <begin position="327"/>
        <end position="370"/>
    </location>
</feature>
<name>A0AAT9HXP2_9ACTN</name>
<dbReference type="InterPro" id="IPR027417">
    <property type="entry name" value="P-loop_NTPase"/>
</dbReference>
<dbReference type="PANTHER" id="PTHR47691:SF3">
    <property type="entry name" value="HTH-TYPE TRANSCRIPTIONAL REGULATOR RV0890C-RELATED"/>
    <property type="match status" value="1"/>
</dbReference>
<feature type="domain" description="NB-ARC" evidence="3">
    <location>
        <begin position="113"/>
        <end position="260"/>
    </location>
</feature>
<gene>
    <name evidence="4" type="ORF">SHKM778_82540</name>
</gene>
<evidence type="ECO:0000256" key="2">
    <source>
        <dbReference type="SAM" id="Phobius"/>
    </source>
</evidence>
<accession>A0AAT9HXP2</accession>
<dbReference type="AlphaFoldDB" id="A0AAT9HXP2"/>
<reference evidence="4" key="1">
    <citation type="submission" date="2024-06" db="EMBL/GenBank/DDBJ databases">
        <authorList>
            <consortium name="consrtm"/>
            <person name="Uemura M."/>
            <person name="Terahara T."/>
        </authorList>
    </citation>
    <scope>NUCLEOTIDE SEQUENCE</scope>
    <source>
        <strain evidence="4">KM77-8</strain>
    </source>
</reference>
<organism evidence="4">
    <name type="scientific">Streptomyces haneummycinicus</name>
    <dbReference type="NCBI Taxonomy" id="3074435"/>
    <lineage>
        <taxon>Bacteria</taxon>
        <taxon>Bacillati</taxon>
        <taxon>Actinomycetota</taxon>
        <taxon>Actinomycetes</taxon>
        <taxon>Kitasatosporales</taxon>
        <taxon>Streptomycetaceae</taxon>
        <taxon>Streptomyces</taxon>
    </lineage>
</organism>
<dbReference type="Gene3D" id="3.40.50.300">
    <property type="entry name" value="P-loop containing nucleotide triphosphate hydrolases"/>
    <property type="match status" value="1"/>
</dbReference>
<reference evidence="4" key="2">
    <citation type="submission" date="2024-07" db="EMBL/GenBank/DDBJ databases">
        <title>Streptomyces haneummycinica sp. nov., a new antibiotic-producing actinobacterium isolated from marine sediment.</title>
        <authorList>
            <person name="Uemura M."/>
            <person name="Hamada M."/>
            <person name="Hirano S."/>
            <person name="Kobayashi K."/>
            <person name="Ohshiro T."/>
            <person name="Kobayashi T."/>
            <person name="Terahara T."/>
        </authorList>
    </citation>
    <scope>NUCLEOTIDE SEQUENCE</scope>
    <source>
        <strain evidence="4">KM77-8</strain>
    </source>
</reference>
<dbReference type="SUPFAM" id="SSF52540">
    <property type="entry name" value="P-loop containing nucleoside triphosphate hydrolases"/>
    <property type="match status" value="1"/>
</dbReference>
<sequence>MLVGLVTNAVSESQWPGWLGWLQDHAWLSFAALGAAMVGLSVLLAALSRPAVHRPEHRTPLPGPVDGTQPPGAALVLRSLPRDTAAFTDRGAELDALVRSVRESQGNGTVLPVHVIDGMPGVGKTTFAVHAGHVLSECFPDGQLFVNLNGHTTGRAPVQATEALASLLAATGVPTQQIPVGDDEGAVTEARAAMWRSHLAGRRALLILDNAVSYRQLEPLLPGGRDCLVLVTSRRRLAAYEEVVVSVDALPPEHAADLFVRLSGRPPESLDRVVIRELAAQCGHLPLGISLLAARLRHHPSWSVRDLRSRLVAASNRLGEFRAGERGVAATLSSPTETWKRGGSTSSDASAAIPEPTSMPIQGRRSRRFR</sequence>
<feature type="transmembrane region" description="Helical" evidence="2">
    <location>
        <begin position="26"/>
        <end position="47"/>
    </location>
</feature>
<keyword evidence="2" id="KW-0472">Membrane</keyword>
<dbReference type="InterPro" id="IPR002182">
    <property type="entry name" value="NB-ARC"/>
</dbReference>
<keyword evidence="2" id="KW-0812">Transmembrane</keyword>
<evidence type="ECO:0000313" key="4">
    <source>
        <dbReference type="EMBL" id="BFO21866.1"/>
    </source>
</evidence>
<dbReference type="GO" id="GO:0043531">
    <property type="term" value="F:ADP binding"/>
    <property type="evidence" value="ECO:0007669"/>
    <property type="project" value="InterPro"/>
</dbReference>
<dbReference type="Pfam" id="PF00931">
    <property type="entry name" value="NB-ARC"/>
    <property type="match status" value="1"/>
</dbReference>
<protein>
    <recommendedName>
        <fullName evidence="3">NB-ARC domain-containing protein</fullName>
    </recommendedName>
</protein>
<evidence type="ECO:0000256" key="1">
    <source>
        <dbReference type="SAM" id="MobiDB-lite"/>
    </source>
</evidence>
<feature type="compositionally biased region" description="Polar residues" evidence="1">
    <location>
        <begin position="331"/>
        <end position="349"/>
    </location>
</feature>